<sequence>MPTNSGPFTSSNVRHTVRQLDTADPLINTILPILNGTAIDTSDGLMRFVYGLDVGFGRVHSLVGSLSALPIMKGTSSYAWTLWVSAILSAFLTVGLTLLERTFPACAHIPTG</sequence>
<name>A0A511KH93_RHOTO</name>
<keyword evidence="1" id="KW-1133">Transmembrane helix</keyword>
<gene>
    <name evidence="2" type="ORF">Rt10032_c09g3760</name>
</gene>
<organism evidence="2 3">
    <name type="scientific">Rhodotorula toruloides</name>
    <name type="common">Yeast</name>
    <name type="synonym">Rhodosporidium toruloides</name>
    <dbReference type="NCBI Taxonomy" id="5286"/>
    <lineage>
        <taxon>Eukaryota</taxon>
        <taxon>Fungi</taxon>
        <taxon>Dikarya</taxon>
        <taxon>Basidiomycota</taxon>
        <taxon>Pucciniomycotina</taxon>
        <taxon>Microbotryomycetes</taxon>
        <taxon>Sporidiobolales</taxon>
        <taxon>Sporidiobolaceae</taxon>
        <taxon>Rhodotorula</taxon>
    </lineage>
</organism>
<evidence type="ECO:0000256" key="1">
    <source>
        <dbReference type="SAM" id="Phobius"/>
    </source>
</evidence>
<accession>A0A511KH93</accession>
<evidence type="ECO:0000313" key="2">
    <source>
        <dbReference type="EMBL" id="GEM09743.1"/>
    </source>
</evidence>
<feature type="transmembrane region" description="Helical" evidence="1">
    <location>
        <begin position="78"/>
        <end position="99"/>
    </location>
</feature>
<keyword evidence="1" id="KW-0472">Membrane</keyword>
<dbReference type="OrthoDB" id="424834at2759"/>
<evidence type="ECO:0000313" key="3">
    <source>
        <dbReference type="Proteomes" id="UP000321518"/>
    </source>
</evidence>
<comment type="caution">
    <text evidence="2">The sequence shown here is derived from an EMBL/GenBank/DDBJ whole genome shotgun (WGS) entry which is preliminary data.</text>
</comment>
<proteinExistence type="predicted"/>
<dbReference type="EMBL" id="BJWK01000009">
    <property type="protein sequence ID" value="GEM09743.1"/>
    <property type="molecule type" value="Genomic_DNA"/>
</dbReference>
<keyword evidence="1" id="KW-0812">Transmembrane</keyword>
<dbReference type="Proteomes" id="UP000321518">
    <property type="component" value="Unassembled WGS sequence"/>
</dbReference>
<dbReference type="AlphaFoldDB" id="A0A511KH93"/>
<protein>
    <submittedName>
        <fullName evidence="2">Uncharacterized protein</fullName>
    </submittedName>
</protein>
<reference evidence="2 3" key="1">
    <citation type="submission" date="2019-07" db="EMBL/GenBank/DDBJ databases">
        <title>Rhodotorula toruloides NBRC10032 genome sequencing.</title>
        <authorList>
            <person name="Shida Y."/>
            <person name="Takaku H."/>
            <person name="Ogasawara W."/>
            <person name="Mori K."/>
        </authorList>
    </citation>
    <scope>NUCLEOTIDE SEQUENCE [LARGE SCALE GENOMIC DNA]</scope>
    <source>
        <strain evidence="2 3">NBRC10032</strain>
    </source>
</reference>